<proteinExistence type="predicted"/>
<organism evidence="1 2">
    <name type="scientific">Azospirillum oleiclasticum</name>
    <dbReference type="NCBI Taxonomy" id="2735135"/>
    <lineage>
        <taxon>Bacteria</taxon>
        <taxon>Pseudomonadati</taxon>
        <taxon>Pseudomonadota</taxon>
        <taxon>Alphaproteobacteria</taxon>
        <taxon>Rhodospirillales</taxon>
        <taxon>Azospirillaceae</taxon>
        <taxon>Azospirillum</taxon>
    </lineage>
</organism>
<protein>
    <submittedName>
        <fullName evidence="1">DUF1826 domain-containing protein</fullName>
    </submittedName>
</protein>
<dbReference type="Proteomes" id="UP000584642">
    <property type="component" value="Unassembled WGS sequence"/>
</dbReference>
<dbReference type="InterPro" id="IPR014955">
    <property type="entry name" value="DUF1826"/>
</dbReference>
<gene>
    <name evidence="1" type="ORF">HND93_24510</name>
</gene>
<reference evidence="1 2" key="1">
    <citation type="submission" date="2020-05" db="EMBL/GenBank/DDBJ databases">
        <title>Azospirillum oleiclasticum sp. nov, a nitrogen-fixing and heavy crude oil-emulsifying bacterium isolated from the crude oil of Yumen Oilfield.</title>
        <authorList>
            <person name="Wu D."/>
            <person name="Cai M."/>
            <person name="Zhang X."/>
        </authorList>
    </citation>
    <scope>NUCLEOTIDE SEQUENCE [LARGE SCALE GENOMIC DNA]</scope>
    <source>
        <strain evidence="1 2">ROY-1-1-2</strain>
    </source>
</reference>
<name>A0ABX2THU9_9PROT</name>
<dbReference type="EMBL" id="JABFDB010000022">
    <property type="protein sequence ID" value="NYZ22881.1"/>
    <property type="molecule type" value="Genomic_DNA"/>
</dbReference>
<accession>A0ABX2THU9</accession>
<sequence>MASPGSAVEGAGKVNGFTPTLALPPVREHAVRCTTGGGLRAILEPDVTLAVWERSLPPEIGAGLDRMPAAGWPSLRVETTAARVRGDLAAAWPDPLPDALTADIVHLVRLYADLTATRKVAVRLETVAGHGCRYFHADSVGIRLLCTYRGAGTLWLPDDAVVRKALGRGDNAAVAPDPSRIRALACGHVGLMKGEAWPRNRGRGLVHRSPPADPRHGPRLLLCFDHAEG</sequence>
<comment type="caution">
    <text evidence="1">The sequence shown here is derived from an EMBL/GenBank/DDBJ whole genome shotgun (WGS) entry which is preliminary data.</text>
</comment>
<evidence type="ECO:0000313" key="2">
    <source>
        <dbReference type="Proteomes" id="UP000584642"/>
    </source>
</evidence>
<evidence type="ECO:0000313" key="1">
    <source>
        <dbReference type="EMBL" id="NYZ22881.1"/>
    </source>
</evidence>
<keyword evidence="2" id="KW-1185">Reference proteome</keyword>
<dbReference type="Pfam" id="PF08856">
    <property type="entry name" value="DUF1826"/>
    <property type="match status" value="1"/>
</dbReference>